<dbReference type="GeneID" id="35439330"/>
<protein>
    <submittedName>
        <fullName evidence="1">Uncharacterized protein</fullName>
    </submittedName>
</protein>
<proteinExistence type="predicted"/>
<dbReference type="STRING" id="1340429.A0A2G4T0P6"/>
<evidence type="ECO:0000313" key="2">
    <source>
        <dbReference type="Proteomes" id="UP000242254"/>
    </source>
</evidence>
<dbReference type="AlphaFoldDB" id="A0A2G4T0P6"/>
<gene>
    <name evidence="1" type="ORF">RHIMIDRAFT_235342</name>
</gene>
<dbReference type="EMBL" id="KZ303845">
    <property type="protein sequence ID" value="PHZ14571.1"/>
    <property type="molecule type" value="Genomic_DNA"/>
</dbReference>
<keyword evidence="2" id="KW-1185">Reference proteome</keyword>
<name>A0A2G4T0P6_RHIZD</name>
<dbReference type="RefSeq" id="XP_023468279.1">
    <property type="nucleotide sequence ID" value="XM_023608340.1"/>
</dbReference>
<dbReference type="Proteomes" id="UP000242254">
    <property type="component" value="Unassembled WGS sequence"/>
</dbReference>
<reference evidence="1 2" key="1">
    <citation type="journal article" date="2016" name="Proc. Natl. Acad. Sci. U.S.A.">
        <title>Lipid metabolic changes in an early divergent fungus govern the establishment of a mutualistic symbiosis with endobacteria.</title>
        <authorList>
            <person name="Lastovetsky O.A."/>
            <person name="Gaspar M.L."/>
            <person name="Mondo S.J."/>
            <person name="LaButti K.M."/>
            <person name="Sandor L."/>
            <person name="Grigoriev I.V."/>
            <person name="Henry S.A."/>
            <person name="Pawlowska T.E."/>
        </authorList>
    </citation>
    <scope>NUCLEOTIDE SEQUENCE [LARGE SCALE GENOMIC DNA]</scope>
    <source>
        <strain evidence="1 2">ATCC 52813</strain>
    </source>
</reference>
<evidence type="ECO:0000313" key="1">
    <source>
        <dbReference type="EMBL" id="PHZ14571.1"/>
    </source>
</evidence>
<organism evidence="1 2">
    <name type="scientific">Rhizopus microsporus ATCC 52813</name>
    <dbReference type="NCBI Taxonomy" id="1340429"/>
    <lineage>
        <taxon>Eukaryota</taxon>
        <taxon>Fungi</taxon>
        <taxon>Fungi incertae sedis</taxon>
        <taxon>Mucoromycota</taxon>
        <taxon>Mucoromycotina</taxon>
        <taxon>Mucoromycetes</taxon>
        <taxon>Mucorales</taxon>
        <taxon>Mucorineae</taxon>
        <taxon>Rhizopodaceae</taxon>
        <taxon>Rhizopus</taxon>
    </lineage>
</organism>
<sequence length="255" mass="29661">MDFTSVPFQELLVRNAEDKQLLNFLSHLDKQYTEAQDEKVRFGTLQILIPVYKAYLNRLQDIDEGNRVLETYLKPWILTSLSHESTVSTESVHLLENAVAFFIVKSFLTGYQFGKDTILMLLSQLVSIMTIEPDFVDLKPIEFIETCVDKLECSEQWQQVQQHKDNSIELECCLNILNYFIRDLNENEQLKTMGANDMDHWIELIFSIATAMIPCTDATVRSKLAHDLLPNLLRWKQHNKDFGKQIYWCEASTMA</sequence>
<accession>A0A2G4T0P6</accession>